<dbReference type="CDD" id="cd16961">
    <property type="entry name" value="RMtype1_S_TRD-CR_like"/>
    <property type="match status" value="1"/>
</dbReference>
<dbReference type="Proteomes" id="UP000240243">
    <property type="component" value="Unassembled WGS sequence"/>
</dbReference>
<reference evidence="3 4" key="1">
    <citation type="submission" date="2018-03" db="EMBL/GenBank/DDBJ databases">
        <title>The draft genome of Zobellella sp. 59N8.</title>
        <authorList>
            <person name="Liu L."/>
            <person name="Li L."/>
            <person name="Zhang X."/>
            <person name="Liang L."/>
            <person name="Wang T."/>
        </authorList>
    </citation>
    <scope>NUCLEOTIDE SEQUENCE [LARGE SCALE GENOMIC DNA]</scope>
    <source>
        <strain evidence="3 4">59N8</strain>
    </source>
</reference>
<proteinExistence type="predicted"/>
<keyword evidence="1" id="KW-0680">Restriction system</keyword>
<dbReference type="Gene3D" id="3.90.220.20">
    <property type="entry name" value="DNA methylase specificity domains"/>
    <property type="match status" value="1"/>
</dbReference>
<dbReference type="GO" id="GO:0003677">
    <property type="term" value="F:DNA binding"/>
    <property type="evidence" value="ECO:0007669"/>
    <property type="project" value="UniProtKB-KW"/>
</dbReference>
<dbReference type="GO" id="GO:0004519">
    <property type="term" value="F:endonuclease activity"/>
    <property type="evidence" value="ECO:0007669"/>
    <property type="project" value="UniProtKB-KW"/>
</dbReference>
<organism evidence="3 4">
    <name type="scientific">Zobellella endophytica</name>
    <dbReference type="NCBI Taxonomy" id="2116700"/>
    <lineage>
        <taxon>Bacteria</taxon>
        <taxon>Pseudomonadati</taxon>
        <taxon>Pseudomonadota</taxon>
        <taxon>Gammaproteobacteria</taxon>
        <taxon>Aeromonadales</taxon>
        <taxon>Aeromonadaceae</taxon>
        <taxon>Zobellella</taxon>
    </lineage>
</organism>
<dbReference type="PANTHER" id="PTHR30408">
    <property type="entry name" value="TYPE-1 RESTRICTION ENZYME ECOKI SPECIFICITY PROTEIN"/>
    <property type="match status" value="1"/>
</dbReference>
<keyword evidence="3" id="KW-0255">Endonuclease</keyword>
<dbReference type="GO" id="GO:0009307">
    <property type="term" value="P:DNA restriction-modification system"/>
    <property type="evidence" value="ECO:0007669"/>
    <property type="project" value="UniProtKB-KW"/>
</dbReference>
<keyword evidence="3" id="KW-0378">Hydrolase</keyword>
<keyword evidence="4" id="KW-1185">Reference proteome</keyword>
<dbReference type="SUPFAM" id="SSF116734">
    <property type="entry name" value="DNA methylase specificity domain"/>
    <property type="match status" value="1"/>
</dbReference>
<accession>A0A2P7R4X9</accession>
<sequence length="212" mass="23672">MSQTTNLTALEDIADIRTGFTFREKIEEVSVSEGTAHVAQIKDVRAMWEATSSSLIPVHQLPLIRWEGKDKAFVAPGAVLLPSRGTKGGYFRASCLVPDDAASLPTVVSSQFLVITPKEGVLPEFLCWSLNRPAMQYWLSEGAGSQGTNLVMLSTKVAREIKLEMPSLVTQQKILRLNQLWEQEQQLTQALLKNREDMLQGMFQQLLQEKNV</sequence>
<dbReference type="OrthoDB" id="5465337at2"/>
<gene>
    <name evidence="3" type="ORF">C7H85_11370</name>
</gene>
<evidence type="ECO:0000313" key="3">
    <source>
        <dbReference type="EMBL" id="PSJ45248.1"/>
    </source>
</evidence>
<evidence type="ECO:0000256" key="1">
    <source>
        <dbReference type="ARBA" id="ARBA00022747"/>
    </source>
</evidence>
<comment type="caution">
    <text evidence="3">The sequence shown here is derived from an EMBL/GenBank/DDBJ whole genome shotgun (WGS) entry which is preliminary data.</text>
</comment>
<evidence type="ECO:0000313" key="4">
    <source>
        <dbReference type="Proteomes" id="UP000240243"/>
    </source>
</evidence>
<evidence type="ECO:0000256" key="2">
    <source>
        <dbReference type="ARBA" id="ARBA00023125"/>
    </source>
</evidence>
<dbReference type="InterPro" id="IPR044946">
    <property type="entry name" value="Restrct_endonuc_typeI_TRD_sf"/>
</dbReference>
<name>A0A2P7R4X9_9GAMM</name>
<keyword evidence="2" id="KW-0238">DNA-binding</keyword>
<dbReference type="RefSeq" id="WP_106729818.1">
    <property type="nucleotide sequence ID" value="NZ_PXYG01000004.1"/>
</dbReference>
<dbReference type="AlphaFoldDB" id="A0A2P7R4X9"/>
<dbReference type="PANTHER" id="PTHR30408:SF12">
    <property type="entry name" value="TYPE I RESTRICTION ENZYME MJAVIII SPECIFICITY SUBUNIT"/>
    <property type="match status" value="1"/>
</dbReference>
<keyword evidence="3" id="KW-0540">Nuclease</keyword>
<dbReference type="EMBL" id="PXYG01000004">
    <property type="protein sequence ID" value="PSJ45248.1"/>
    <property type="molecule type" value="Genomic_DNA"/>
</dbReference>
<protein>
    <submittedName>
        <fullName evidence="3">Restriction endonuclease subunit S</fullName>
    </submittedName>
</protein>
<dbReference type="InterPro" id="IPR052021">
    <property type="entry name" value="Type-I_RS_S_subunit"/>
</dbReference>